<dbReference type="GO" id="GO:0003955">
    <property type="term" value="F:NAD(P)H dehydrogenase (quinone) activity"/>
    <property type="evidence" value="ECO:0007669"/>
    <property type="project" value="UniProtKB-EC"/>
</dbReference>
<protein>
    <submittedName>
        <fullName evidence="2">NAD(P)H dehydrogenase (Quinone)</fullName>
        <ecNumber evidence="2">1.6.5.2</ecNumber>
    </submittedName>
</protein>
<dbReference type="Pfam" id="PF13460">
    <property type="entry name" value="NAD_binding_10"/>
    <property type="match status" value="1"/>
</dbReference>
<organism evidence="2 3">
    <name type="scientific">Streptococcus gallinaceus</name>
    <dbReference type="NCBI Taxonomy" id="165758"/>
    <lineage>
        <taxon>Bacteria</taxon>
        <taxon>Bacillati</taxon>
        <taxon>Bacillota</taxon>
        <taxon>Bacilli</taxon>
        <taxon>Lactobacillales</taxon>
        <taxon>Streptococcaceae</taxon>
        <taxon>Streptococcus</taxon>
    </lineage>
</organism>
<accession>A0ABV2JP68</accession>
<proteinExistence type="predicted"/>
<reference evidence="2 3" key="1">
    <citation type="submission" date="2024-06" db="EMBL/GenBank/DDBJ databases">
        <title>Genomic Encyclopedia of Type Strains, Phase IV (KMG-IV): sequencing the most valuable type-strain genomes for metagenomic binning, comparative biology and taxonomic classification.</title>
        <authorList>
            <person name="Goeker M."/>
        </authorList>
    </citation>
    <scope>NUCLEOTIDE SEQUENCE [LARGE SCALE GENOMIC DNA]</scope>
    <source>
        <strain evidence="2 3">DSM 15349</strain>
    </source>
</reference>
<dbReference type="InterPro" id="IPR036291">
    <property type="entry name" value="NAD(P)-bd_dom_sf"/>
</dbReference>
<evidence type="ECO:0000313" key="3">
    <source>
        <dbReference type="Proteomes" id="UP001549055"/>
    </source>
</evidence>
<keyword evidence="2" id="KW-0560">Oxidoreductase</keyword>
<dbReference type="PANTHER" id="PTHR47129">
    <property type="entry name" value="QUINONE OXIDOREDUCTASE 2"/>
    <property type="match status" value="1"/>
</dbReference>
<dbReference type="Gene3D" id="3.90.25.10">
    <property type="entry name" value="UDP-galactose 4-epimerase, domain 1"/>
    <property type="match status" value="1"/>
</dbReference>
<dbReference type="Proteomes" id="UP001549055">
    <property type="component" value="Unassembled WGS sequence"/>
</dbReference>
<dbReference type="EMBL" id="JBEPMK010000004">
    <property type="protein sequence ID" value="MET3644759.1"/>
    <property type="molecule type" value="Genomic_DNA"/>
</dbReference>
<dbReference type="EC" id="1.6.5.2" evidence="2"/>
<dbReference type="RefSeq" id="WP_354281162.1">
    <property type="nucleotide sequence ID" value="NZ_JBEPMK010000004.1"/>
</dbReference>
<gene>
    <name evidence="2" type="ORF">ABID27_001386</name>
</gene>
<evidence type="ECO:0000259" key="1">
    <source>
        <dbReference type="Pfam" id="PF13460"/>
    </source>
</evidence>
<comment type="caution">
    <text evidence="2">The sequence shown here is derived from an EMBL/GenBank/DDBJ whole genome shotgun (WGS) entry which is preliminary data.</text>
</comment>
<dbReference type="Gene3D" id="3.40.50.720">
    <property type="entry name" value="NAD(P)-binding Rossmann-like Domain"/>
    <property type="match status" value="1"/>
</dbReference>
<keyword evidence="3" id="KW-1185">Reference proteome</keyword>
<dbReference type="InterPro" id="IPR016040">
    <property type="entry name" value="NAD(P)-bd_dom"/>
</dbReference>
<dbReference type="PANTHER" id="PTHR47129:SF1">
    <property type="entry name" value="NMRA-LIKE DOMAIN-CONTAINING PROTEIN"/>
    <property type="match status" value="1"/>
</dbReference>
<dbReference type="SUPFAM" id="SSF51735">
    <property type="entry name" value="NAD(P)-binding Rossmann-fold domains"/>
    <property type="match status" value="1"/>
</dbReference>
<evidence type="ECO:0000313" key="2">
    <source>
        <dbReference type="EMBL" id="MET3644759.1"/>
    </source>
</evidence>
<dbReference type="InterPro" id="IPR052718">
    <property type="entry name" value="NmrA-type_oxidoreductase"/>
</dbReference>
<name>A0ABV2JP68_9STRE</name>
<sequence>MTNYLITGANGGYGRAVIDYLQTAVDKENIFALVRSEEKGKALKEAGIQIRIGDYTDKDSLLAACKGIDKVLLVSGVPGNRQAEHQNVIDAAVAAGVSYMAYTSLAGADTVAKDFALGDDHRYTEAALKASGLTFTSLRNNWYLENEMPLILPALTSGKLVYGANADSKVAWVSRKDLAEAGAKVLLADRPQEILELSGQSLAYPDLAAALSQATGKDMVAEKGSLDDVVAALVAGGFPEQAAPDFAGLQAAIAENYLDAQTSDLEAILGRPATPVVESLRTLLEA</sequence>
<dbReference type="CDD" id="cd05269">
    <property type="entry name" value="TMR_SDR_a"/>
    <property type="match status" value="1"/>
</dbReference>
<feature type="domain" description="NAD(P)-binding" evidence="1">
    <location>
        <begin position="8"/>
        <end position="186"/>
    </location>
</feature>